<gene>
    <name evidence="4" type="ORF">EGR_04811</name>
</gene>
<sequence length="336" mass="37527">MSLEVFDSKNNCFVSPLSIYCSLSLAMSGSSGRSHHEVAQVLNVHKQQFKDYDSTLTHLGSRLDSVFAGDTGESLVNRFFNKALEKHFHAESHMVNFASNAEEARKQINVWVSDHTCKKIPDLMTQNSIDSRTRLVLGNAIYFKGGLSPRSNNGLPFPSPYDGEVQVPMMSNNGVYEMSRFDEFSATTLKIPFKLSIHEMLIVLPDTDVLELMEKIFDPYHFSHFKELFDKSKYESNRVELHLPKFKLGGGERQNVKKPLSAMGLETIFNHLASPKRKSCTSRVNEAGAEAAAATGMAVTPMCMCSEFTVDHPFLFFIVTETGVPAFMGHVINPLA</sequence>
<dbReference type="OrthoDB" id="671595at2759"/>
<comment type="similarity">
    <text evidence="1 2">Belongs to the serpin family.</text>
</comment>
<evidence type="ECO:0000313" key="5">
    <source>
        <dbReference type="Proteomes" id="UP000019149"/>
    </source>
</evidence>
<dbReference type="GeneID" id="36340526"/>
<dbReference type="AlphaFoldDB" id="W6UGX5"/>
<dbReference type="KEGG" id="egl:EGR_04811"/>
<dbReference type="SMART" id="SM00093">
    <property type="entry name" value="SERPIN"/>
    <property type="match status" value="1"/>
</dbReference>
<reference evidence="4 5" key="1">
    <citation type="journal article" date="2013" name="Nat. Genet.">
        <title>The genome of the hydatid tapeworm Echinococcus granulosus.</title>
        <authorList>
            <person name="Zheng H."/>
            <person name="Zhang W."/>
            <person name="Zhang L."/>
            <person name="Zhang Z."/>
            <person name="Li J."/>
            <person name="Lu G."/>
            <person name="Zhu Y."/>
            <person name="Wang Y."/>
            <person name="Huang Y."/>
            <person name="Liu J."/>
            <person name="Kang H."/>
            <person name="Chen J."/>
            <person name="Wang L."/>
            <person name="Chen A."/>
            <person name="Yu S."/>
            <person name="Gao Z."/>
            <person name="Jin L."/>
            <person name="Gu W."/>
            <person name="Wang Z."/>
            <person name="Zhao L."/>
            <person name="Shi B."/>
            <person name="Wen H."/>
            <person name="Lin R."/>
            <person name="Jones M.K."/>
            <person name="Brejova B."/>
            <person name="Vinar T."/>
            <person name="Zhao G."/>
            <person name="McManus D.P."/>
            <person name="Chen Z."/>
            <person name="Zhou Y."/>
            <person name="Wang S."/>
        </authorList>
    </citation>
    <scope>NUCLEOTIDE SEQUENCE [LARGE SCALE GENOMIC DNA]</scope>
</reference>
<dbReference type="Proteomes" id="UP000019149">
    <property type="component" value="Unassembled WGS sequence"/>
</dbReference>
<proteinExistence type="inferred from homology"/>
<protein>
    <submittedName>
        <fullName evidence="4">Serpin B9</fullName>
    </submittedName>
</protein>
<dbReference type="Gene3D" id="3.30.497.10">
    <property type="entry name" value="Antithrombin, subunit I, domain 2"/>
    <property type="match status" value="1"/>
</dbReference>
<dbReference type="GO" id="GO:0004867">
    <property type="term" value="F:serine-type endopeptidase inhibitor activity"/>
    <property type="evidence" value="ECO:0007669"/>
    <property type="project" value="InterPro"/>
</dbReference>
<dbReference type="Gene3D" id="2.30.39.10">
    <property type="entry name" value="Alpha-1-antitrypsin, domain 1"/>
    <property type="match status" value="2"/>
</dbReference>
<dbReference type="InterPro" id="IPR042185">
    <property type="entry name" value="Serpin_sf_2"/>
</dbReference>
<feature type="domain" description="Serpin" evidence="3">
    <location>
        <begin position="1"/>
        <end position="334"/>
    </location>
</feature>
<dbReference type="STRING" id="6210.W6UGX5"/>
<dbReference type="CTD" id="36340526"/>
<dbReference type="EMBL" id="APAU02000032">
    <property type="protein sequence ID" value="EUB60253.1"/>
    <property type="molecule type" value="Genomic_DNA"/>
</dbReference>
<dbReference type="InterPro" id="IPR000215">
    <property type="entry name" value="Serpin_fam"/>
</dbReference>
<dbReference type="RefSeq" id="XP_024351449.1">
    <property type="nucleotide sequence ID" value="XM_024494060.1"/>
</dbReference>
<evidence type="ECO:0000313" key="4">
    <source>
        <dbReference type="EMBL" id="EUB60253.1"/>
    </source>
</evidence>
<accession>W6UGX5</accession>
<dbReference type="MEROPS" id="I04.080"/>
<dbReference type="PROSITE" id="PS00284">
    <property type="entry name" value="SERPIN"/>
    <property type="match status" value="1"/>
</dbReference>
<dbReference type="PANTHER" id="PTHR11461:SF211">
    <property type="entry name" value="GH10112P-RELATED"/>
    <property type="match status" value="1"/>
</dbReference>
<dbReference type="InterPro" id="IPR042178">
    <property type="entry name" value="Serpin_sf_1"/>
</dbReference>
<dbReference type="Pfam" id="PF00079">
    <property type="entry name" value="Serpin"/>
    <property type="match status" value="1"/>
</dbReference>
<name>W6UGX5_ECHGR</name>
<comment type="caution">
    <text evidence="4">The sequence shown here is derived from an EMBL/GenBank/DDBJ whole genome shotgun (WGS) entry which is preliminary data.</text>
</comment>
<evidence type="ECO:0000256" key="2">
    <source>
        <dbReference type="RuleBase" id="RU000411"/>
    </source>
</evidence>
<keyword evidence="5" id="KW-1185">Reference proteome</keyword>
<evidence type="ECO:0000259" key="3">
    <source>
        <dbReference type="SMART" id="SM00093"/>
    </source>
</evidence>
<organism evidence="4 5">
    <name type="scientific">Echinococcus granulosus</name>
    <name type="common">Hydatid tapeworm</name>
    <dbReference type="NCBI Taxonomy" id="6210"/>
    <lineage>
        <taxon>Eukaryota</taxon>
        <taxon>Metazoa</taxon>
        <taxon>Spiralia</taxon>
        <taxon>Lophotrochozoa</taxon>
        <taxon>Platyhelminthes</taxon>
        <taxon>Cestoda</taxon>
        <taxon>Eucestoda</taxon>
        <taxon>Cyclophyllidea</taxon>
        <taxon>Taeniidae</taxon>
        <taxon>Echinococcus</taxon>
        <taxon>Echinococcus granulosus group</taxon>
    </lineage>
</organism>
<evidence type="ECO:0000256" key="1">
    <source>
        <dbReference type="ARBA" id="ARBA00009500"/>
    </source>
</evidence>
<dbReference type="PANTHER" id="PTHR11461">
    <property type="entry name" value="SERINE PROTEASE INHIBITOR, SERPIN"/>
    <property type="match status" value="1"/>
</dbReference>
<dbReference type="GO" id="GO:0005615">
    <property type="term" value="C:extracellular space"/>
    <property type="evidence" value="ECO:0007669"/>
    <property type="project" value="InterPro"/>
</dbReference>
<dbReference type="InterPro" id="IPR036186">
    <property type="entry name" value="Serpin_sf"/>
</dbReference>
<dbReference type="InterPro" id="IPR023795">
    <property type="entry name" value="Serpin_CS"/>
</dbReference>
<dbReference type="InterPro" id="IPR023796">
    <property type="entry name" value="Serpin_dom"/>
</dbReference>
<dbReference type="SUPFAM" id="SSF56574">
    <property type="entry name" value="Serpins"/>
    <property type="match status" value="1"/>
</dbReference>